<protein>
    <recommendedName>
        <fullName evidence="4">Verru_Chthon cassette protein A</fullName>
    </recommendedName>
</protein>
<evidence type="ECO:0000256" key="1">
    <source>
        <dbReference type="SAM" id="Phobius"/>
    </source>
</evidence>
<proteinExistence type="predicted"/>
<organism evidence="2 3">
    <name type="scientific">Rariglobus hedericola</name>
    <dbReference type="NCBI Taxonomy" id="2597822"/>
    <lineage>
        <taxon>Bacteria</taxon>
        <taxon>Pseudomonadati</taxon>
        <taxon>Verrucomicrobiota</taxon>
        <taxon>Opitutia</taxon>
        <taxon>Opitutales</taxon>
        <taxon>Opitutaceae</taxon>
        <taxon>Rariglobus</taxon>
    </lineage>
</organism>
<evidence type="ECO:0008006" key="4">
    <source>
        <dbReference type="Google" id="ProtNLM"/>
    </source>
</evidence>
<feature type="transmembrane region" description="Helical" evidence="1">
    <location>
        <begin position="12"/>
        <end position="34"/>
    </location>
</feature>
<keyword evidence="1" id="KW-0472">Membrane</keyword>
<sequence>MQLSAKTHSKGFALIITITLLAFLVLLLVSLASLTRVETQVASNNQNIAQARQNALMALNIAIGQLQKHAGPDQRTTARSDIADTTTPAYTTPSGRWTGAFGNGVPVGGFGNPNKYDETPTEIQTNLANYYAANTGDPYVTKGSQARLLNWLVSGNETTTFVAATSGQITTKGTGITFTPTDPVVLGGGTALATDAKVKNLPARILVGPNSVIDSRDYVVAPLVDVSVPKDIVPGGSATDVAVGAYAWWIGDEGTKARINLPKPSAAQAPLSFVSTQRTAIELIDGKNPAGSTAAFTTADLIGSAYDPASNMLKEVLNTNQLLLINPVNMAALNTAVKYRFHDLTGTSLSLLSDTYAGGLKKDLSAVLATGATTPADTAFLFTPEPSTPSDPSNEYGLPTWGQLRSFAQTWAPIGDLTSNQGLTPRVPTMTKIPAYSRPVPTNVGISPIMSYALLGFRYLAPEGDANGQRIALGVYPMVVLWNPYTTDMLPAKYEVGIQRPEYSQVELQGHAGSVATNFAWSSSDVLEVKDLRYGNGSGDPYFRFIIDNTGGIPAGKSLVFTLDSSGNYTPASSSLVLTNEFNPLNCAYLPSSLIIGNPPVPAAGGTYRVGVNGNGSRNTYVSKPTMVTYFSSLDPTYGTNFNWGGNGSQQAYLGAVTTGLAKPTGNTPFYTASGNVVSRQWYQVMSWLTPTSYPHAPFGPNLGFPSDPLAQTQLNASDAPTPADIGKWRGLLQSPGQLSPADNPAWRMHVKARFKDSDSRWIAQNNPRGFTTTNTKISSISNFTGADYVVTTWPPINLDDTGSLVITSSGDSLRSTTMVDSTLFEFRPETLPLLAIGQLQHANLGWFAASSSYSIGNSIGATPFSGVPGSVVRLASTNSSAYADGTYTAFYDQSWLNNRALWDRYFVSTIPNRGTGTLAEASITPGTALPLVLPNPRHVLYGDSTVAPATMRDADKAAAHLLIAGGLNINSTSEQAWRAVLGGNNQLSYDPTGANTGGTAHNKAVFSRFSKPTTNSTASVWQGYRRLSDEQIARFAKNIVEEIRRRGPFVSLGDFVNRRLSDNGAFPLTNDKRLKGTLQAALDATPTGAEAINDGTVATAPNPPNPLNTPLVSLTYPNAFATGSALAGAPTTTAPYSSVAAFAPQYLTQADVLSAIGNNLSARSDTFVVRTYGEVRDHLNSTSTSPVITGRAWCEAVVQRIPDYVDPSINPEVSLESLPTSTAKTTNLKFGRKFKIISFRWLSSNDI</sequence>
<gene>
    <name evidence="2" type="ORF">FPL22_14700</name>
</gene>
<dbReference type="Proteomes" id="UP000315648">
    <property type="component" value="Unassembled WGS sequence"/>
</dbReference>
<keyword evidence="3" id="KW-1185">Reference proteome</keyword>
<keyword evidence="1" id="KW-1133">Transmembrane helix</keyword>
<dbReference type="RefSeq" id="WP_144353744.1">
    <property type="nucleotide sequence ID" value="NZ_CBCRVV010000026.1"/>
</dbReference>
<dbReference type="AlphaFoldDB" id="A0A556QL57"/>
<comment type="caution">
    <text evidence="2">The sequence shown here is derived from an EMBL/GenBank/DDBJ whole genome shotgun (WGS) entry which is preliminary data.</text>
</comment>
<evidence type="ECO:0000313" key="2">
    <source>
        <dbReference type="EMBL" id="TSJ77341.1"/>
    </source>
</evidence>
<keyword evidence="1" id="KW-0812">Transmembrane</keyword>
<dbReference type="OrthoDB" id="184187at2"/>
<accession>A0A556QL57</accession>
<name>A0A556QL57_9BACT</name>
<evidence type="ECO:0000313" key="3">
    <source>
        <dbReference type="Proteomes" id="UP000315648"/>
    </source>
</evidence>
<reference evidence="2 3" key="1">
    <citation type="submission" date="2019-07" db="EMBL/GenBank/DDBJ databases">
        <title>Description of 53C-WASEF.</title>
        <authorList>
            <person name="Pitt A."/>
            <person name="Hahn M.W."/>
        </authorList>
    </citation>
    <scope>NUCLEOTIDE SEQUENCE [LARGE SCALE GENOMIC DNA]</scope>
    <source>
        <strain evidence="2 3">53C-WASEF</strain>
    </source>
</reference>
<dbReference type="EMBL" id="VMBG01000002">
    <property type="protein sequence ID" value="TSJ77341.1"/>
    <property type="molecule type" value="Genomic_DNA"/>
</dbReference>